<proteinExistence type="predicted"/>
<name>A0A9D4W7T4_PEA</name>
<accession>A0A9D4W7T4</accession>
<dbReference type="Gramene" id="Psat06G0220400-T1">
    <property type="protein sequence ID" value="KAI5395920.1"/>
    <property type="gene ID" value="KIW84_062204"/>
</dbReference>
<protein>
    <submittedName>
        <fullName evidence="1">Uncharacterized protein</fullName>
    </submittedName>
</protein>
<dbReference type="AlphaFoldDB" id="A0A9D4W7T4"/>
<dbReference type="Proteomes" id="UP001058974">
    <property type="component" value="Chromosome 6"/>
</dbReference>
<sequence>MRRLLNPVYIGDLKTERTLRLLRRFQATGHLQGSPPPFLVFDLEEEPGQEDGVMLDNDITGISNDQARHIREYIIFDHNAMNTG</sequence>
<organism evidence="1 2">
    <name type="scientific">Pisum sativum</name>
    <name type="common">Garden pea</name>
    <name type="synonym">Lathyrus oleraceus</name>
    <dbReference type="NCBI Taxonomy" id="3888"/>
    <lineage>
        <taxon>Eukaryota</taxon>
        <taxon>Viridiplantae</taxon>
        <taxon>Streptophyta</taxon>
        <taxon>Embryophyta</taxon>
        <taxon>Tracheophyta</taxon>
        <taxon>Spermatophyta</taxon>
        <taxon>Magnoliopsida</taxon>
        <taxon>eudicotyledons</taxon>
        <taxon>Gunneridae</taxon>
        <taxon>Pentapetalae</taxon>
        <taxon>rosids</taxon>
        <taxon>fabids</taxon>
        <taxon>Fabales</taxon>
        <taxon>Fabaceae</taxon>
        <taxon>Papilionoideae</taxon>
        <taxon>50 kb inversion clade</taxon>
        <taxon>NPAAA clade</taxon>
        <taxon>Hologalegina</taxon>
        <taxon>IRL clade</taxon>
        <taxon>Fabeae</taxon>
        <taxon>Lathyrus</taxon>
    </lineage>
</organism>
<dbReference type="EMBL" id="JAMSHJ010000006">
    <property type="protein sequence ID" value="KAI5395920.1"/>
    <property type="molecule type" value="Genomic_DNA"/>
</dbReference>
<reference evidence="1 2" key="1">
    <citation type="journal article" date="2022" name="Nat. Genet.">
        <title>Improved pea reference genome and pan-genome highlight genomic features and evolutionary characteristics.</title>
        <authorList>
            <person name="Yang T."/>
            <person name="Liu R."/>
            <person name="Luo Y."/>
            <person name="Hu S."/>
            <person name="Wang D."/>
            <person name="Wang C."/>
            <person name="Pandey M.K."/>
            <person name="Ge S."/>
            <person name="Xu Q."/>
            <person name="Li N."/>
            <person name="Li G."/>
            <person name="Huang Y."/>
            <person name="Saxena R.K."/>
            <person name="Ji Y."/>
            <person name="Li M."/>
            <person name="Yan X."/>
            <person name="He Y."/>
            <person name="Liu Y."/>
            <person name="Wang X."/>
            <person name="Xiang C."/>
            <person name="Varshney R.K."/>
            <person name="Ding H."/>
            <person name="Gao S."/>
            <person name="Zong X."/>
        </authorList>
    </citation>
    <scope>NUCLEOTIDE SEQUENCE [LARGE SCALE GENOMIC DNA]</scope>
    <source>
        <strain evidence="1 2">cv. Zhongwan 6</strain>
    </source>
</reference>
<keyword evidence="2" id="KW-1185">Reference proteome</keyword>
<comment type="caution">
    <text evidence="1">The sequence shown here is derived from an EMBL/GenBank/DDBJ whole genome shotgun (WGS) entry which is preliminary data.</text>
</comment>
<gene>
    <name evidence="1" type="ORF">KIW84_062204</name>
</gene>
<evidence type="ECO:0000313" key="1">
    <source>
        <dbReference type="EMBL" id="KAI5395920.1"/>
    </source>
</evidence>
<evidence type="ECO:0000313" key="2">
    <source>
        <dbReference type="Proteomes" id="UP001058974"/>
    </source>
</evidence>